<dbReference type="InterPro" id="IPR000477">
    <property type="entry name" value="RT_dom"/>
</dbReference>
<dbReference type="InterPro" id="IPR043502">
    <property type="entry name" value="DNA/RNA_pol_sf"/>
</dbReference>
<keyword evidence="3" id="KW-1185">Reference proteome</keyword>
<dbReference type="PANTHER" id="PTHR35450:SF2">
    <property type="entry name" value="REVERSE TRANSCRIPTASE DOMAIN-CONTAINING PROTEIN"/>
    <property type="match status" value="1"/>
</dbReference>
<proteinExistence type="predicted"/>
<dbReference type="OMA" id="FEWRTHE"/>
<name>A0A0B2VSM4_TOXCA</name>
<evidence type="ECO:0000313" key="3">
    <source>
        <dbReference type="Proteomes" id="UP000031036"/>
    </source>
</evidence>
<dbReference type="AlphaFoldDB" id="A0A0B2VSM4"/>
<evidence type="ECO:0000313" key="2">
    <source>
        <dbReference type="EMBL" id="KHN84010.1"/>
    </source>
</evidence>
<dbReference type="SUPFAM" id="SSF56672">
    <property type="entry name" value="DNA/RNA polymerases"/>
    <property type="match status" value="1"/>
</dbReference>
<dbReference type="Pfam" id="PF00078">
    <property type="entry name" value="RVT_1"/>
    <property type="match status" value="1"/>
</dbReference>
<dbReference type="EMBL" id="JPKZ01001083">
    <property type="protein sequence ID" value="KHN84010.1"/>
    <property type="molecule type" value="Genomic_DNA"/>
</dbReference>
<dbReference type="Proteomes" id="UP000031036">
    <property type="component" value="Unassembled WGS sequence"/>
</dbReference>
<sequence length="405" mass="45519">MDFWRPLIGTRAPSKPETVPAMLEWRDEQLAAYPAGVELGETDLLKWYKKALGKARPWKACGPDGIHAFWWKNLPSAARKLGDLVVEWLKTGKVNTGWFCRGRTVLVPKKGDLSRPGNYRPITCLNTCYKLFTSVINEVLRSHLEKGNAIAANQRALRTREWGCIHALLLDRAVVTDAMSQKQKALSVAWLDYKKAFDFIPHDYLRWVLEAVRLPPMALLALRRLMSDWSTRFEWRTHETGGLTRSQRMPVLNGIFQGDALSPTLFVLCVAPISYALARGVQPYQSSAGKLTGHSFELGHQFYMDDLKLYASNPVDLKTQLDIVSTVSEAMGIRLNVGKCASAHYDPHCKWTDAIEESPDGDRKITVLGLNESYKYLGIDLVERISRSAVLGTARVVRAHLAISP</sequence>
<comment type="caution">
    <text evidence="2">The sequence shown here is derived from an EMBL/GenBank/DDBJ whole genome shotgun (WGS) entry which is preliminary data.</text>
</comment>
<accession>A0A0B2VSM4</accession>
<dbReference type="PANTHER" id="PTHR35450">
    <property type="entry name" value="REVERSE TRANSCRIPTASE DOMAIN-CONTAINING PROTEIN"/>
    <property type="match status" value="1"/>
</dbReference>
<organism evidence="2 3">
    <name type="scientific">Toxocara canis</name>
    <name type="common">Canine roundworm</name>
    <dbReference type="NCBI Taxonomy" id="6265"/>
    <lineage>
        <taxon>Eukaryota</taxon>
        <taxon>Metazoa</taxon>
        <taxon>Ecdysozoa</taxon>
        <taxon>Nematoda</taxon>
        <taxon>Chromadorea</taxon>
        <taxon>Rhabditida</taxon>
        <taxon>Spirurina</taxon>
        <taxon>Ascaridomorpha</taxon>
        <taxon>Ascaridoidea</taxon>
        <taxon>Toxocaridae</taxon>
        <taxon>Toxocara</taxon>
    </lineage>
</organism>
<protein>
    <submittedName>
        <fullName evidence="2">Retrovirus-related Pol polyprotein from type-1 retrotransposable element R2</fullName>
    </submittedName>
</protein>
<dbReference type="STRING" id="6265.A0A0B2VSM4"/>
<dbReference type="PROSITE" id="PS50878">
    <property type="entry name" value="RT_POL"/>
    <property type="match status" value="1"/>
</dbReference>
<reference evidence="2 3" key="1">
    <citation type="submission" date="2014-11" db="EMBL/GenBank/DDBJ databases">
        <title>Genetic blueprint of the zoonotic pathogen Toxocara canis.</title>
        <authorList>
            <person name="Zhu X.-Q."/>
            <person name="Korhonen P.K."/>
            <person name="Cai H."/>
            <person name="Young N.D."/>
            <person name="Nejsum P."/>
            <person name="von Samson-Himmelstjerna G."/>
            <person name="Boag P.R."/>
            <person name="Tan P."/>
            <person name="Li Q."/>
            <person name="Min J."/>
            <person name="Yang Y."/>
            <person name="Wang X."/>
            <person name="Fang X."/>
            <person name="Hall R.S."/>
            <person name="Hofmann A."/>
            <person name="Sternberg P.W."/>
            <person name="Jex A.R."/>
            <person name="Gasser R.B."/>
        </authorList>
    </citation>
    <scope>NUCLEOTIDE SEQUENCE [LARGE SCALE GENOMIC DNA]</scope>
    <source>
        <strain evidence="2">PN_DK_2014</strain>
    </source>
</reference>
<feature type="domain" description="Reverse transcriptase" evidence="1">
    <location>
        <begin position="88"/>
        <end position="381"/>
    </location>
</feature>
<dbReference type="CDD" id="cd01650">
    <property type="entry name" value="RT_nLTR_like"/>
    <property type="match status" value="1"/>
</dbReference>
<evidence type="ECO:0000259" key="1">
    <source>
        <dbReference type="PROSITE" id="PS50878"/>
    </source>
</evidence>
<dbReference type="OrthoDB" id="5873545at2759"/>
<gene>
    <name evidence="2" type="ORF">Tcan_01424</name>
</gene>